<evidence type="ECO:0000256" key="3">
    <source>
        <dbReference type="PROSITE-ProRule" id="PRU00023"/>
    </source>
</evidence>
<name>A0A2J6ST03_9HELO</name>
<dbReference type="InterPro" id="IPR036770">
    <property type="entry name" value="Ankyrin_rpt-contain_sf"/>
</dbReference>
<dbReference type="GeneID" id="36581590"/>
<keyword evidence="5" id="KW-1185">Reference proteome</keyword>
<dbReference type="SMART" id="SM00248">
    <property type="entry name" value="ANK"/>
    <property type="match status" value="1"/>
</dbReference>
<dbReference type="PROSITE" id="PS50088">
    <property type="entry name" value="ANK_REPEAT"/>
    <property type="match status" value="1"/>
</dbReference>
<dbReference type="PROSITE" id="PS50297">
    <property type="entry name" value="ANK_REP_REGION"/>
    <property type="match status" value="1"/>
</dbReference>
<feature type="non-terminal residue" evidence="4">
    <location>
        <position position="1"/>
    </location>
</feature>
<dbReference type="InterPro" id="IPR002110">
    <property type="entry name" value="Ankyrin_rpt"/>
</dbReference>
<dbReference type="PANTHER" id="PTHR24171:SF8">
    <property type="entry name" value="BRCA1-ASSOCIATED RING DOMAIN PROTEIN 1"/>
    <property type="match status" value="1"/>
</dbReference>
<proteinExistence type="predicted"/>
<sequence>SGGSDQIVQVILESNVDINLLDTYGWTALHWACRNGSRKIVEMLKGSGADSNRKDINGWTPL</sequence>
<dbReference type="InParanoid" id="A0A2J6ST03"/>
<reference evidence="4 5" key="1">
    <citation type="submission" date="2016-04" db="EMBL/GenBank/DDBJ databases">
        <title>A degradative enzymes factory behind the ericoid mycorrhizal symbiosis.</title>
        <authorList>
            <consortium name="DOE Joint Genome Institute"/>
            <person name="Martino E."/>
            <person name="Morin E."/>
            <person name="Grelet G."/>
            <person name="Kuo A."/>
            <person name="Kohler A."/>
            <person name="Daghino S."/>
            <person name="Barry K."/>
            <person name="Choi C."/>
            <person name="Cichocki N."/>
            <person name="Clum A."/>
            <person name="Copeland A."/>
            <person name="Hainaut M."/>
            <person name="Haridas S."/>
            <person name="Labutti K."/>
            <person name="Lindquist E."/>
            <person name="Lipzen A."/>
            <person name="Khouja H.-R."/>
            <person name="Murat C."/>
            <person name="Ohm R."/>
            <person name="Olson A."/>
            <person name="Spatafora J."/>
            <person name="Veneault-Fourrey C."/>
            <person name="Henrissat B."/>
            <person name="Grigoriev I."/>
            <person name="Martin F."/>
            <person name="Perotto S."/>
        </authorList>
    </citation>
    <scope>NUCLEOTIDE SEQUENCE [LARGE SCALE GENOMIC DNA]</scope>
    <source>
        <strain evidence="4 5">E</strain>
    </source>
</reference>
<protein>
    <submittedName>
        <fullName evidence="4">Ankyrin</fullName>
    </submittedName>
</protein>
<dbReference type="GO" id="GO:0004842">
    <property type="term" value="F:ubiquitin-protein transferase activity"/>
    <property type="evidence" value="ECO:0007669"/>
    <property type="project" value="TreeGrafter"/>
</dbReference>
<dbReference type="RefSeq" id="XP_024730818.1">
    <property type="nucleotide sequence ID" value="XM_024873510.1"/>
</dbReference>
<dbReference type="EMBL" id="KZ613866">
    <property type="protein sequence ID" value="PMD53914.1"/>
    <property type="molecule type" value="Genomic_DNA"/>
</dbReference>
<dbReference type="GO" id="GO:0085020">
    <property type="term" value="P:protein K6-linked ubiquitination"/>
    <property type="evidence" value="ECO:0007669"/>
    <property type="project" value="TreeGrafter"/>
</dbReference>
<keyword evidence="2 3" id="KW-0040">ANK repeat</keyword>
<dbReference type="STRING" id="1095630.A0A2J6ST03"/>
<dbReference type="OrthoDB" id="20872at2759"/>
<dbReference type="PANTHER" id="PTHR24171">
    <property type="entry name" value="ANKYRIN REPEAT DOMAIN-CONTAINING PROTEIN 39-RELATED"/>
    <property type="match status" value="1"/>
</dbReference>
<evidence type="ECO:0000313" key="5">
    <source>
        <dbReference type="Proteomes" id="UP000235371"/>
    </source>
</evidence>
<feature type="repeat" description="ANK" evidence="3">
    <location>
        <begin position="24"/>
        <end position="56"/>
    </location>
</feature>
<dbReference type="AlphaFoldDB" id="A0A2J6ST03"/>
<dbReference type="Proteomes" id="UP000235371">
    <property type="component" value="Unassembled WGS sequence"/>
</dbReference>
<dbReference type="Pfam" id="PF12796">
    <property type="entry name" value="Ank_2"/>
    <property type="match status" value="1"/>
</dbReference>
<evidence type="ECO:0000313" key="4">
    <source>
        <dbReference type="EMBL" id="PMD53914.1"/>
    </source>
</evidence>
<organism evidence="4 5">
    <name type="scientific">Hyaloscypha bicolor E</name>
    <dbReference type="NCBI Taxonomy" id="1095630"/>
    <lineage>
        <taxon>Eukaryota</taxon>
        <taxon>Fungi</taxon>
        <taxon>Dikarya</taxon>
        <taxon>Ascomycota</taxon>
        <taxon>Pezizomycotina</taxon>
        <taxon>Leotiomycetes</taxon>
        <taxon>Helotiales</taxon>
        <taxon>Hyaloscyphaceae</taxon>
        <taxon>Hyaloscypha</taxon>
        <taxon>Hyaloscypha bicolor</taxon>
    </lineage>
</organism>
<evidence type="ECO:0000256" key="1">
    <source>
        <dbReference type="ARBA" id="ARBA00022737"/>
    </source>
</evidence>
<gene>
    <name evidence="4" type="ORF">K444DRAFT_513330</name>
</gene>
<accession>A0A2J6ST03</accession>
<dbReference type="Gene3D" id="1.25.40.20">
    <property type="entry name" value="Ankyrin repeat-containing domain"/>
    <property type="match status" value="1"/>
</dbReference>
<feature type="non-terminal residue" evidence="4">
    <location>
        <position position="62"/>
    </location>
</feature>
<dbReference type="SUPFAM" id="SSF48403">
    <property type="entry name" value="Ankyrin repeat"/>
    <property type="match status" value="1"/>
</dbReference>
<keyword evidence="1" id="KW-0677">Repeat</keyword>
<evidence type="ECO:0000256" key="2">
    <source>
        <dbReference type="ARBA" id="ARBA00023043"/>
    </source>
</evidence>